<gene>
    <name evidence="4" type="ORF">A5892_12695</name>
</gene>
<proteinExistence type="inferred from homology"/>
<dbReference type="Proteomes" id="UP000077875">
    <property type="component" value="Chromosome"/>
</dbReference>
<protein>
    <submittedName>
        <fullName evidence="4">Alpha/beta hydrolase</fullName>
    </submittedName>
</protein>
<dbReference type="PANTHER" id="PTHR10794">
    <property type="entry name" value="ABHYDROLASE DOMAIN-CONTAINING PROTEIN"/>
    <property type="match status" value="1"/>
</dbReference>
<evidence type="ECO:0000256" key="2">
    <source>
        <dbReference type="PIRSR" id="PIRSR005211-1"/>
    </source>
</evidence>
<dbReference type="GO" id="GO:0034338">
    <property type="term" value="F:short-chain carboxylesterase activity"/>
    <property type="evidence" value="ECO:0007669"/>
    <property type="project" value="TreeGrafter"/>
</dbReference>
<dbReference type="PANTHER" id="PTHR10794:SF94">
    <property type="entry name" value="ESTERASE YHET-RELATED"/>
    <property type="match status" value="1"/>
</dbReference>
<dbReference type="STRING" id="376489.A5892_12695"/>
<evidence type="ECO:0000256" key="1">
    <source>
        <dbReference type="ARBA" id="ARBA00010884"/>
    </source>
</evidence>
<feature type="active site" description="Charge relay system" evidence="2">
    <location>
        <position position="273"/>
    </location>
</feature>
<feature type="active site" description="Charge relay system" evidence="2">
    <location>
        <position position="145"/>
    </location>
</feature>
<dbReference type="PIRSF" id="PIRSF005211">
    <property type="entry name" value="Ab_hydro_YheT"/>
    <property type="match status" value="1"/>
</dbReference>
<dbReference type="KEGG" id="haa:A5892_12695"/>
<dbReference type="Pfam" id="PF12146">
    <property type="entry name" value="Hydrolase_4"/>
    <property type="match status" value="1"/>
</dbReference>
<evidence type="ECO:0000313" key="5">
    <source>
        <dbReference type="Proteomes" id="UP000077875"/>
    </source>
</evidence>
<keyword evidence="4" id="KW-0378">Hydrolase</keyword>
<dbReference type="InterPro" id="IPR050960">
    <property type="entry name" value="AB_hydrolase_4_sf"/>
</dbReference>
<feature type="active site" description="Charge relay system" evidence="2">
    <location>
        <position position="301"/>
    </location>
</feature>
<dbReference type="GO" id="GO:0047372">
    <property type="term" value="F:monoacylglycerol lipase activity"/>
    <property type="evidence" value="ECO:0007669"/>
    <property type="project" value="TreeGrafter"/>
</dbReference>
<dbReference type="InterPro" id="IPR012020">
    <property type="entry name" value="ABHD4"/>
</dbReference>
<dbReference type="InterPro" id="IPR029058">
    <property type="entry name" value="AB_hydrolase_fold"/>
</dbReference>
<evidence type="ECO:0000313" key="4">
    <source>
        <dbReference type="EMBL" id="ANF58219.1"/>
    </source>
</evidence>
<dbReference type="InterPro" id="IPR022742">
    <property type="entry name" value="Hydrolase_4"/>
</dbReference>
<keyword evidence="5" id="KW-1185">Reference proteome</keyword>
<evidence type="ECO:0000259" key="3">
    <source>
        <dbReference type="Pfam" id="PF12146"/>
    </source>
</evidence>
<accession>A0A172YG12</accession>
<dbReference type="Gene3D" id="3.40.50.1820">
    <property type="entry name" value="alpha/beta hydrolase"/>
    <property type="match status" value="1"/>
</dbReference>
<reference evidence="4 5" key="1">
    <citation type="submission" date="2016-04" db="EMBL/GenBank/DDBJ databases">
        <title>Complete Genome Sequence of Halotalea alkalilenta IHB B 13600.</title>
        <authorList>
            <person name="Swarnkar M.K."/>
            <person name="Sharma A."/>
            <person name="Kaushal K."/>
            <person name="Soni R."/>
            <person name="Rana S."/>
            <person name="Singh A.K."/>
            <person name="Gulati A."/>
        </authorList>
    </citation>
    <scope>NUCLEOTIDE SEQUENCE [LARGE SCALE GENOMIC DNA]</scope>
    <source>
        <strain evidence="4 5">IHB B 13600</strain>
    </source>
</reference>
<name>A0A172YG12_9GAMM</name>
<dbReference type="SUPFAM" id="SSF53474">
    <property type="entry name" value="alpha/beta-Hydrolases"/>
    <property type="match status" value="1"/>
</dbReference>
<dbReference type="NCBIfam" id="NF008218">
    <property type="entry name" value="PRK10985.1"/>
    <property type="match status" value="1"/>
</dbReference>
<dbReference type="EMBL" id="CP015243">
    <property type="protein sequence ID" value="ANF58219.1"/>
    <property type="molecule type" value="Genomic_DNA"/>
</dbReference>
<dbReference type="RefSeq" id="WP_064123119.1">
    <property type="nucleotide sequence ID" value="NZ_CP015243.1"/>
</dbReference>
<comment type="similarity">
    <text evidence="1">Belongs to the AB hydrolase superfamily. AB hydrolase 4 family.</text>
</comment>
<organism evidence="4 5">
    <name type="scientific">Halotalea alkalilenta</name>
    <dbReference type="NCBI Taxonomy" id="376489"/>
    <lineage>
        <taxon>Bacteria</taxon>
        <taxon>Pseudomonadati</taxon>
        <taxon>Pseudomonadota</taxon>
        <taxon>Gammaproteobacteria</taxon>
        <taxon>Oceanospirillales</taxon>
        <taxon>Halomonadaceae</taxon>
        <taxon>Halotalea</taxon>
    </lineage>
</organism>
<dbReference type="AlphaFoldDB" id="A0A172YG12"/>
<feature type="domain" description="Serine aminopeptidase S33" evidence="3">
    <location>
        <begin position="81"/>
        <end position="306"/>
    </location>
</feature>
<sequence length="340" mass="38013">MARTLFNADFTPPRWLKHRHLQTLAPYLLMRGTPRHETELLDLPDGDFLELAWTVPAPSDARAPILVVLHEEEGSIRRSPCAQALLSMAARRGWRGVLMHFRGCGKVPSRHPRGHHAGDTADAYWFMSMLGKRYPHAPKVAVGLSVGGNVLLKLVAEQGGDGLDLSGAIAVSAPLDLASRSDALNIGHARGHQRRLLKRMRRKIEAKQALDRFPLGITQQQLERLDTLWAFDNEITAPLYGFSSATDFYRRASAGPLLDRIELPTLILHAEDDPFVPADIFMRLPLPSANVRIELAKHGGHLGFIEQHKGLPRSWMVRRIAAQLDAWSRLPELKMARHSL</sequence>